<name>A0A2Z4RTE1_PSEPU</name>
<gene>
    <name evidence="1" type="ORF">DKY63_02870</name>
</gene>
<accession>A0A2Z4RTE1</accession>
<reference evidence="1 2" key="1">
    <citation type="submission" date="2018-05" db="EMBL/GenBank/DDBJ databases">
        <title>Whole genome sequence of Pseudomonas putida JBC17.</title>
        <authorList>
            <person name="Lee Y.H."/>
            <person name="David K."/>
        </authorList>
    </citation>
    <scope>NUCLEOTIDE SEQUENCE [LARGE SCALE GENOMIC DNA]</scope>
    <source>
        <strain evidence="1 2">JBC17</strain>
    </source>
</reference>
<organism evidence="1 2">
    <name type="scientific">Pseudomonas putida</name>
    <name type="common">Arthrobacter siderocapsulatus</name>
    <dbReference type="NCBI Taxonomy" id="303"/>
    <lineage>
        <taxon>Bacteria</taxon>
        <taxon>Pseudomonadati</taxon>
        <taxon>Pseudomonadota</taxon>
        <taxon>Gammaproteobacteria</taxon>
        <taxon>Pseudomonadales</taxon>
        <taxon>Pseudomonadaceae</taxon>
        <taxon>Pseudomonas</taxon>
    </lineage>
</organism>
<dbReference type="EMBL" id="CP029693">
    <property type="protein sequence ID" value="AWY44306.1"/>
    <property type="molecule type" value="Genomic_DNA"/>
</dbReference>
<evidence type="ECO:0000313" key="2">
    <source>
        <dbReference type="Proteomes" id="UP000250299"/>
    </source>
</evidence>
<dbReference type="Proteomes" id="UP000250299">
    <property type="component" value="Chromosome"/>
</dbReference>
<dbReference type="AlphaFoldDB" id="A0A2Z4RTE1"/>
<sequence length="61" mass="6602">MPITAARSKRSLNADEPRPTVGASLLAMDVNENAGCLNERVARRFFASRLAPTGNTSSRQK</sequence>
<evidence type="ECO:0000313" key="1">
    <source>
        <dbReference type="EMBL" id="AWY44306.1"/>
    </source>
</evidence>
<proteinExistence type="predicted"/>
<dbReference type="OrthoDB" id="7032040at2"/>
<protein>
    <submittedName>
        <fullName evidence="1">Uncharacterized protein</fullName>
    </submittedName>
</protein>